<keyword evidence="1" id="KW-0175">Coiled coil</keyword>
<accession>W4QHY1</accession>
<dbReference type="EMBL" id="BAUU01000014">
    <property type="protein sequence ID" value="GAE30909.1"/>
    <property type="molecule type" value="Genomic_DNA"/>
</dbReference>
<evidence type="ECO:0000256" key="1">
    <source>
        <dbReference type="SAM" id="Coils"/>
    </source>
</evidence>
<feature type="coiled-coil region" evidence="1">
    <location>
        <begin position="210"/>
        <end position="240"/>
    </location>
</feature>
<dbReference type="InterPro" id="IPR027304">
    <property type="entry name" value="Trigger_fact/SurA_dom_sf"/>
</dbReference>
<dbReference type="Pfam" id="PF13624">
    <property type="entry name" value="SurA_N_3"/>
    <property type="match status" value="1"/>
</dbReference>
<dbReference type="SUPFAM" id="SSF109998">
    <property type="entry name" value="Triger factor/SurA peptide-binding domain-like"/>
    <property type="match status" value="1"/>
</dbReference>
<dbReference type="InterPro" id="IPR050245">
    <property type="entry name" value="PrsA_foldase"/>
</dbReference>
<dbReference type="STRING" id="1236971.JCM9152_2341"/>
<evidence type="ECO:0000313" key="2">
    <source>
        <dbReference type="EMBL" id="GAE30909.1"/>
    </source>
</evidence>
<gene>
    <name evidence="2" type="ORF">JCM9152_2341</name>
</gene>
<keyword evidence="3" id="KW-1185">Reference proteome</keyword>
<proteinExistence type="predicted"/>
<protein>
    <recommendedName>
        <fullName evidence="4">Foldase protein PrsA</fullName>
    </recommendedName>
</protein>
<dbReference type="AlphaFoldDB" id="W4QHY1"/>
<organism evidence="2 3">
    <name type="scientific">Halalkalibacter hemicellulosilyticusJCM 9152</name>
    <dbReference type="NCBI Taxonomy" id="1236971"/>
    <lineage>
        <taxon>Bacteria</taxon>
        <taxon>Bacillati</taxon>
        <taxon>Bacillota</taxon>
        <taxon>Bacilli</taxon>
        <taxon>Bacillales</taxon>
        <taxon>Bacillaceae</taxon>
        <taxon>Halalkalibacter</taxon>
    </lineage>
</organism>
<name>W4QHY1_9BACI</name>
<evidence type="ECO:0008006" key="4">
    <source>
        <dbReference type="Google" id="ProtNLM"/>
    </source>
</evidence>
<dbReference type="PROSITE" id="PS51257">
    <property type="entry name" value="PROKAR_LIPOPROTEIN"/>
    <property type="match status" value="1"/>
</dbReference>
<sequence>MYMEKFFTVIFSTALALILVACGGDEEPEQVDGDVNEDSGEIEQDIDLGFNEEDIPEVIATVNGQELDRDLYIALLQQEANNLLMQGVDMSTEEAQNYMNDAKRENLEHLVNEELIIQVAEERGITATEEEVDAEISMYLDSMQIEESQLNEMLDEQGLSMDDVREDFIDLVLRAKFIDEEISTPDITEDEIEATYEELVANAGEEIPTLDEYREDIEQYLKSQKEQEELNLIIKDLKEDSEIERFV</sequence>
<reference evidence="2" key="1">
    <citation type="journal article" date="2014" name="Genome Announc.">
        <title>Draft Genome Sequences of Three Alkaliphilic Bacillus Strains, Bacillus wakoensis JCM 9140T, Bacillus akibai JCM 9157T, and Bacillus hemicellulosilyticus JCM 9152T.</title>
        <authorList>
            <person name="Yuki M."/>
            <person name="Oshima K."/>
            <person name="Suda W."/>
            <person name="Oshida Y."/>
            <person name="Kitamura K."/>
            <person name="Iida T."/>
            <person name="Hattori M."/>
            <person name="Ohkuma M."/>
        </authorList>
    </citation>
    <scope>NUCLEOTIDE SEQUENCE [LARGE SCALE GENOMIC DNA]</scope>
    <source>
        <strain evidence="2">JCM 9152</strain>
    </source>
</reference>
<dbReference type="Proteomes" id="UP000018895">
    <property type="component" value="Unassembled WGS sequence"/>
</dbReference>
<comment type="caution">
    <text evidence="2">The sequence shown here is derived from an EMBL/GenBank/DDBJ whole genome shotgun (WGS) entry which is preliminary data.</text>
</comment>
<evidence type="ECO:0000313" key="3">
    <source>
        <dbReference type="Proteomes" id="UP000018895"/>
    </source>
</evidence>
<dbReference type="Gene3D" id="1.10.4030.10">
    <property type="entry name" value="Porin chaperone SurA, peptide-binding domain"/>
    <property type="match status" value="1"/>
</dbReference>
<dbReference type="PANTHER" id="PTHR47245:SF2">
    <property type="entry name" value="PEPTIDYL-PROLYL CIS-TRANS ISOMERASE HP_0175-RELATED"/>
    <property type="match status" value="1"/>
</dbReference>
<dbReference type="PANTHER" id="PTHR47245">
    <property type="entry name" value="PEPTIDYLPROLYL ISOMERASE"/>
    <property type="match status" value="1"/>
</dbReference>